<dbReference type="SMART" id="SM00248">
    <property type="entry name" value="ANK"/>
    <property type="match status" value="7"/>
</dbReference>
<dbReference type="EMBL" id="JAODUP010000204">
    <property type="protein sequence ID" value="KAK2156825.1"/>
    <property type="molecule type" value="Genomic_DNA"/>
</dbReference>
<dbReference type="Pfam" id="PF07525">
    <property type="entry name" value="SOCS_box"/>
    <property type="match status" value="1"/>
</dbReference>
<name>A0AAD9JRH3_9ANNE</name>
<evidence type="ECO:0000313" key="7">
    <source>
        <dbReference type="Proteomes" id="UP001208570"/>
    </source>
</evidence>
<evidence type="ECO:0000256" key="3">
    <source>
        <dbReference type="PROSITE-ProRule" id="PRU00023"/>
    </source>
</evidence>
<feature type="repeat" description="ANK" evidence="3">
    <location>
        <begin position="143"/>
        <end position="175"/>
    </location>
</feature>
<dbReference type="InterPro" id="IPR001496">
    <property type="entry name" value="SOCS_box"/>
</dbReference>
<evidence type="ECO:0000256" key="4">
    <source>
        <dbReference type="SAM" id="MobiDB-lite"/>
    </source>
</evidence>
<reference evidence="6" key="1">
    <citation type="journal article" date="2023" name="Mol. Biol. Evol.">
        <title>Third-Generation Sequencing Reveals the Adaptive Role of the Epigenome in Three Deep-Sea Polychaetes.</title>
        <authorList>
            <person name="Perez M."/>
            <person name="Aroh O."/>
            <person name="Sun Y."/>
            <person name="Lan Y."/>
            <person name="Juniper S.K."/>
            <person name="Young C.R."/>
            <person name="Angers B."/>
            <person name="Qian P.Y."/>
        </authorList>
    </citation>
    <scope>NUCLEOTIDE SEQUENCE</scope>
    <source>
        <strain evidence="6">P08H-3</strain>
    </source>
</reference>
<dbReference type="InterPro" id="IPR051637">
    <property type="entry name" value="Ank_repeat_dom-contain_49"/>
</dbReference>
<dbReference type="InterPro" id="IPR002110">
    <property type="entry name" value="Ankyrin_rpt"/>
</dbReference>
<dbReference type="Pfam" id="PF13637">
    <property type="entry name" value="Ank_4"/>
    <property type="match status" value="1"/>
</dbReference>
<dbReference type="SUPFAM" id="SSF48403">
    <property type="entry name" value="Ankyrin repeat"/>
    <property type="match status" value="1"/>
</dbReference>
<dbReference type="CDD" id="cd03587">
    <property type="entry name" value="SOCS"/>
    <property type="match status" value="1"/>
</dbReference>
<feature type="repeat" description="ANK" evidence="3">
    <location>
        <begin position="78"/>
        <end position="110"/>
    </location>
</feature>
<keyword evidence="2 3" id="KW-0040">ANK repeat</keyword>
<dbReference type="AlphaFoldDB" id="A0AAD9JRH3"/>
<feature type="repeat" description="ANK" evidence="3">
    <location>
        <begin position="176"/>
        <end position="208"/>
    </location>
</feature>
<keyword evidence="1" id="KW-0677">Repeat</keyword>
<keyword evidence="7" id="KW-1185">Reference proteome</keyword>
<feature type="domain" description="SOCS box" evidence="5">
    <location>
        <begin position="434"/>
        <end position="465"/>
    </location>
</feature>
<dbReference type="PANTHER" id="PTHR24180:SF45">
    <property type="entry name" value="POLY [ADP-RIBOSE] POLYMERASE TANKYRASE"/>
    <property type="match status" value="1"/>
</dbReference>
<feature type="repeat" description="ANK" evidence="3">
    <location>
        <begin position="45"/>
        <end position="77"/>
    </location>
</feature>
<protein>
    <recommendedName>
        <fullName evidence="5">SOCS box domain-containing protein</fullName>
    </recommendedName>
</protein>
<evidence type="ECO:0000256" key="1">
    <source>
        <dbReference type="ARBA" id="ARBA00022737"/>
    </source>
</evidence>
<dbReference type="Pfam" id="PF12796">
    <property type="entry name" value="Ank_2"/>
    <property type="match status" value="1"/>
</dbReference>
<dbReference type="Proteomes" id="UP001208570">
    <property type="component" value="Unassembled WGS sequence"/>
</dbReference>
<feature type="region of interest" description="Disordered" evidence="4">
    <location>
        <begin position="485"/>
        <end position="530"/>
    </location>
</feature>
<evidence type="ECO:0000259" key="5">
    <source>
        <dbReference type="PROSITE" id="PS50225"/>
    </source>
</evidence>
<dbReference type="InterPro" id="IPR036770">
    <property type="entry name" value="Ankyrin_rpt-contain_sf"/>
</dbReference>
<dbReference type="PRINTS" id="PR01415">
    <property type="entry name" value="ANKYRIN"/>
</dbReference>
<dbReference type="Gene3D" id="1.25.40.20">
    <property type="entry name" value="Ankyrin repeat-containing domain"/>
    <property type="match status" value="3"/>
</dbReference>
<dbReference type="PROSITE" id="PS50088">
    <property type="entry name" value="ANK_REPEAT"/>
    <property type="match status" value="5"/>
</dbReference>
<feature type="compositionally biased region" description="Polar residues" evidence="4">
    <location>
        <begin position="488"/>
        <end position="513"/>
    </location>
</feature>
<comment type="caution">
    <text evidence="6">The sequence shown here is derived from an EMBL/GenBank/DDBJ whole genome shotgun (WGS) entry which is preliminary data.</text>
</comment>
<dbReference type="PROSITE" id="PS50225">
    <property type="entry name" value="SOCS"/>
    <property type="match status" value="1"/>
</dbReference>
<proteinExistence type="predicted"/>
<evidence type="ECO:0000256" key="2">
    <source>
        <dbReference type="ARBA" id="ARBA00023043"/>
    </source>
</evidence>
<sequence length="616" mass="67479">MGGCGSTSAIKIPHEKRYRRAIKLYQVTEVKSLTNLLNRNKCFESGESPLTLAAQEGHEAVVQSLVASGADVNKLDNNGRGPLHIAVQLNDDETAEILLAANANPNKYDSGNVTPLHLAAENGNVNLVRRLIKAGANVNESQRGLPPLVHAIAHGHAECAEMLLRHGADPNVLDARGNTVLHVAVRQKDTLCTRLLLEYKASPRLPSHDNTPLVCLASLTGGHETLKLLLDMAGCDVGVGSGTTDDEELPSIIAATVVGNADCIDVLLAAGADPNSIDRRGCCALQIAVTSVVDVNKESFYSKYFTNLYRQYSRYDVGELSHENSTRCAMSLVTGGADSDRVWDQFALLFPSPDGMSFEQMVLCEVLIQCYGFRSISPQALSSFVEKLVAVREYGLLKLLYSAGVDPTWNDESRVGMSAEDADREMYRWIKKLRTNARSLKDLCRRRIRHLLSWNVLYLVHRLPLISEDLKEYVCIMDTDHYSVNPDDLQQQNTNQETTSGKRPSQNDVTVTPQLDLGNESPSVEDQTLPEQSVVEDISANSYDQTPNCDPVDVNGRVERDIGEEECLVNGGASPPTIVGIKETGNTTNGEVRNLLEGRTSIKELTVDDTHRLMAT</sequence>
<accession>A0AAD9JRH3</accession>
<evidence type="ECO:0000313" key="6">
    <source>
        <dbReference type="EMBL" id="KAK2156825.1"/>
    </source>
</evidence>
<gene>
    <name evidence="6" type="ORF">LSH36_204g05024</name>
</gene>
<feature type="compositionally biased region" description="Polar residues" evidence="4">
    <location>
        <begin position="520"/>
        <end position="530"/>
    </location>
</feature>
<feature type="repeat" description="ANK" evidence="3">
    <location>
        <begin position="111"/>
        <end position="143"/>
    </location>
</feature>
<organism evidence="6 7">
    <name type="scientific">Paralvinella palmiformis</name>
    <dbReference type="NCBI Taxonomy" id="53620"/>
    <lineage>
        <taxon>Eukaryota</taxon>
        <taxon>Metazoa</taxon>
        <taxon>Spiralia</taxon>
        <taxon>Lophotrochozoa</taxon>
        <taxon>Annelida</taxon>
        <taxon>Polychaeta</taxon>
        <taxon>Sedentaria</taxon>
        <taxon>Canalipalpata</taxon>
        <taxon>Terebellida</taxon>
        <taxon>Terebelliformia</taxon>
        <taxon>Alvinellidae</taxon>
        <taxon>Paralvinella</taxon>
    </lineage>
</organism>
<dbReference type="PANTHER" id="PTHR24180">
    <property type="entry name" value="CYCLIN-DEPENDENT KINASE INHIBITOR 2C-RELATED"/>
    <property type="match status" value="1"/>
</dbReference>
<dbReference type="PROSITE" id="PS50297">
    <property type="entry name" value="ANK_REP_REGION"/>
    <property type="match status" value="4"/>
</dbReference>
<dbReference type="Pfam" id="PF00023">
    <property type="entry name" value="Ank"/>
    <property type="match status" value="1"/>
</dbReference>